<evidence type="ECO:0000313" key="8">
    <source>
        <dbReference type="EMBL" id="GBL93944.1"/>
    </source>
</evidence>
<dbReference type="AlphaFoldDB" id="A0A4Y2BRX4"/>
<accession>A0A4Y2BRX4</accession>
<dbReference type="Proteomes" id="UP000499080">
    <property type="component" value="Unassembled WGS sequence"/>
</dbReference>
<keyword evidence="3 7" id="KW-0812">Transmembrane</keyword>
<feature type="transmembrane region" description="Helical" evidence="7">
    <location>
        <begin position="174"/>
        <end position="191"/>
    </location>
</feature>
<protein>
    <recommendedName>
        <fullName evidence="7">Derlin</fullName>
    </recommendedName>
</protein>
<dbReference type="SUPFAM" id="SSF144091">
    <property type="entry name" value="Rhomboid-like"/>
    <property type="match status" value="1"/>
</dbReference>
<comment type="function">
    <text evidence="7">May be involved in the degradation of misfolded endoplasmic reticulum (ER) luminal proteins.</text>
</comment>
<reference evidence="8 9" key="1">
    <citation type="journal article" date="2019" name="Sci. Rep.">
        <title>Orb-weaving spider Araneus ventricosus genome elucidates the spidroin gene catalogue.</title>
        <authorList>
            <person name="Kono N."/>
            <person name="Nakamura H."/>
            <person name="Ohtoshi R."/>
            <person name="Moran D.A.P."/>
            <person name="Shinohara A."/>
            <person name="Yoshida Y."/>
            <person name="Fujiwara M."/>
            <person name="Mori M."/>
            <person name="Tomita M."/>
            <person name="Arakawa K."/>
        </authorList>
    </citation>
    <scope>NUCLEOTIDE SEQUENCE [LARGE SCALE GENOMIC DNA]</scope>
</reference>
<evidence type="ECO:0000256" key="2">
    <source>
        <dbReference type="ARBA" id="ARBA00008917"/>
    </source>
</evidence>
<keyword evidence="6 7" id="KW-0472">Membrane</keyword>
<dbReference type="Pfam" id="PF04511">
    <property type="entry name" value="DER1"/>
    <property type="match status" value="1"/>
</dbReference>
<sequence length="246" mass="28134">MSDIGNFFNSLPFFTRYWFALSIAFPLLGRFGLLHPSYLVLEWTAFFRKFQIWRPITAAFYFPLGPNTAFAYMLNLYFLYNYSIKLETGLYAGRPADYCFLLLFNWLTLVTAGLALNVYLLMEPLILSVLYIWCQINKDQIVNFWFGTQMRAIYLPWVLFGFNFILRGGGFEELLGILVGHLYYFLTFTYPQERGGSALIQTPQILYDYFPGSNRAAGVGIPPAARQRPAGRGGHAWGRGHALGGD</sequence>
<proteinExistence type="inferred from homology"/>
<evidence type="ECO:0000256" key="6">
    <source>
        <dbReference type="ARBA" id="ARBA00023136"/>
    </source>
</evidence>
<dbReference type="GO" id="GO:0005789">
    <property type="term" value="C:endoplasmic reticulum membrane"/>
    <property type="evidence" value="ECO:0007669"/>
    <property type="project" value="UniProtKB-SubCell"/>
</dbReference>
<keyword evidence="4 7" id="KW-0256">Endoplasmic reticulum</keyword>
<dbReference type="GO" id="GO:0006950">
    <property type="term" value="P:response to stress"/>
    <property type="evidence" value="ECO:0007669"/>
    <property type="project" value="UniProtKB-ARBA"/>
</dbReference>
<evidence type="ECO:0000256" key="5">
    <source>
        <dbReference type="ARBA" id="ARBA00022989"/>
    </source>
</evidence>
<comment type="caution">
    <text evidence="8">The sequence shown here is derived from an EMBL/GenBank/DDBJ whole genome shotgun (WGS) entry which is preliminary data.</text>
</comment>
<gene>
    <name evidence="8" type="primary">DERL1</name>
    <name evidence="8" type="ORF">AVEN_76677_1</name>
</gene>
<evidence type="ECO:0000256" key="3">
    <source>
        <dbReference type="ARBA" id="ARBA00022692"/>
    </source>
</evidence>
<dbReference type="PANTHER" id="PTHR11009">
    <property type="entry name" value="DER1-LIKE PROTEIN, DERLIN"/>
    <property type="match status" value="1"/>
</dbReference>
<dbReference type="OrthoDB" id="19102at2759"/>
<comment type="subcellular location">
    <subcellularLocation>
        <location evidence="1 7">Endoplasmic reticulum membrane</location>
        <topology evidence="1 7">Multi-pass membrane protein</topology>
    </subcellularLocation>
</comment>
<feature type="transmembrane region" description="Helical" evidence="7">
    <location>
        <begin position="100"/>
        <end position="121"/>
    </location>
</feature>
<evidence type="ECO:0000256" key="4">
    <source>
        <dbReference type="ARBA" id="ARBA00022824"/>
    </source>
</evidence>
<feature type="transmembrane region" description="Helical" evidence="7">
    <location>
        <begin position="17"/>
        <end position="39"/>
    </location>
</feature>
<keyword evidence="9" id="KW-1185">Reference proteome</keyword>
<evidence type="ECO:0000313" key="9">
    <source>
        <dbReference type="Proteomes" id="UP000499080"/>
    </source>
</evidence>
<feature type="transmembrane region" description="Helical" evidence="7">
    <location>
        <begin position="60"/>
        <end position="80"/>
    </location>
</feature>
<dbReference type="EMBL" id="BGPR01000098">
    <property type="protein sequence ID" value="GBL93944.1"/>
    <property type="molecule type" value="Genomic_DNA"/>
</dbReference>
<name>A0A4Y2BRX4_ARAVE</name>
<comment type="similarity">
    <text evidence="2 7">Belongs to the derlin family.</text>
</comment>
<organism evidence="8 9">
    <name type="scientific">Araneus ventricosus</name>
    <name type="common">Orbweaver spider</name>
    <name type="synonym">Epeira ventricosa</name>
    <dbReference type="NCBI Taxonomy" id="182803"/>
    <lineage>
        <taxon>Eukaryota</taxon>
        <taxon>Metazoa</taxon>
        <taxon>Ecdysozoa</taxon>
        <taxon>Arthropoda</taxon>
        <taxon>Chelicerata</taxon>
        <taxon>Arachnida</taxon>
        <taxon>Araneae</taxon>
        <taxon>Araneomorphae</taxon>
        <taxon>Entelegynae</taxon>
        <taxon>Araneoidea</taxon>
        <taxon>Araneidae</taxon>
        <taxon>Araneus</taxon>
    </lineage>
</organism>
<dbReference type="InterPro" id="IPR035952">
    <property type="entry name" value="Rhomboid-like_sf"/>
</dbReference>
<keyword evidence="5 7" id="KW-1133">Transmembrane helix</keyword>
<evidence type="ECO:0000256" key="1">
    <source>
        <dbReference type="ARBA" id="ARBA00004477"/>
    </source>
</evidence>
<evidence type="ECO:0000256" key="7">
    <source>
        <dbReference type="RuleBase" id="RU363059"/>
    </source>
</evidence>
<dbReference type="InterPro" id="IPR007599">
    <property type="entry name" value="DER1"/>
</dbReference>